<feature type="transmembrane region" description="Helical" evidence="6">
    <location>
        <begin position="463"/>
        <end position="482"/>
    </location>
</feature>
<feature type="transmembrane region" description="Helical" evidence="6">
    <location>
        <begin position="36"/>
        <end position="54"/>
    </location>
</feature>
<dbReference type="SUPFAM" id="SSF103473">
    <property type="entry name" value="MFS general substrate transporter"/>
    <property type="match status" value="1"/>
</dbReference>
<proteinExistence type="predicted"/>
<feature type="transmembrane region" description="Helical" evidence="6">
    <location>
        <begin position="489"/>
        <end position="508"/>
    </location>
</feature>
<evidence type="ECO:0000256" key="6">
    <source>
        <dbReference type="SAM" id="Phobius"/>
    </source>
</evidence>
<protein>
    <submittedName>
        <fullName evidence="7">Uncharacterized protein</fullName>
    </submittedName>
</protein>
<evidence type="ECO:0000313" key="7">
    <source>
        <dbReference type="EMBL" id="KAH9373017.1"/>
    </source>
</evidence>
<comment type="subcellular location">
    <subcellularLocation>
        <location evidence="1">Membrane</location>
        <topology evidence="1">Multi-pass membrane protein</topology>
    </subcellularLocation>
</comment>
<keyword evidence="4 6" id="KW-0472">Membrane</keyword>
<dbReference type="AlphaFoldDB" id="A0A9J6GDW4"/>
<keyword evidence="8" id="KW-1185">Reference proteome</keyword>
<feature type="transmembrane region" description="Helical" evidence="6">
    <location>
        <begin position="145"/>
        <end position="167"/>
    </location>
</feature>
<evidence type="ECO:0000256" key="5">
    <source>
        <dbReference type="SAM" id="MobiDB-lite"/>
    </source>
</evidence>
<evidence type="ECO:0000313" key="8">
    <source>
        <dbReference type="Proteomes" id="UP000821853"/>
    </source>
</evidence>
<feature type="transmembrane region" description="Helical" evidence="6">
    <location>
        <begin position="230"/>
        <end position="254"/>
    </location>
</feature>
<sequence>MDATDATVLRTIPVAEDASQDHRHASSSELPFGDGLFQLLVVFSAAIGSCSFLLQHRSFKITFAVMDHWCQRPESFANVSVEEWVWLATPLDDENKHKPCFVRDPPDGGYKSRVVPCSSWEFDMAPYGQNAVSEWNLVCDRAWQLSVVSVVYCAMCITALMVAGIAADHVGRRTVVILTIPVVIISGAASGIPEGFSFFVAVRSIVSAGTCALVPPLFVLLYEVSPTHKFTFYVALVSLACIVMVPATLLIAALGRSGWARIQLMLLIPTAATLVLLCTVYESPAWLIASGSLKSAEKIMSRAARLNKIMQSHYHEKAALQKNWPPEQAAWERRGFCSPRYMVQTVVIGYMSVTITCVFAVFVVSEIIKTNLPTKVVSTTFSAGVLLPVLIYLPILGPKRVVVVSGLLLSSATVGLAGTYTQEETATTDLFYVIMRVSVIVAMAVLFQLIIRLYSVTTRCTAISLFLSSMILGDTIAQILSVPEHLKRLLFAVTAFATALFVALAEYLPGQAGMPAVARRRSSDTTSLVLTAAAFRRSLQETLKPLPKGPAEARASRTSVTGSEMYKKSYTSRNNRSLDSQTGIFDLPFASSREEFMGRRVSREPPTLTTRHPWDKQRSGQTRNAL</sequence>
<keyword evidence="3 6" id="KW-1133">Transmembrane helix</keyword>
<feature type="transmembrane region" description="Helical" evidence="6">
    <location>
        <begin position="173"/>
        <end position="192"/>
    </location>
</feature>
<evidence type="ECO:0000256" key="1">
    <source>
        <dbReference type="ARBA" id="ARBA00004141"/>
    </source>
</evidence>
<comment type="caution">
    <text evidence="7">The sequence shown here is derived from an EMBL/GenBank/DDBJ whole genome shotgun (WGS) entry which is preliminary data.</text>
</comment>
<feature type="transmembrane region" description="Helical" evidence="6">
    <location>
        <begin position="204"/>
        <end position="224"/>
    </location>
</feature>
<dbReference type="InterPro" id="IPR005828">
    <property type="entry name" value="MFS_sugar_transport-like"/>
</dbReference>
<feature type="transmembrane region" description="Helical" evidence="6">
    <location>
        <begin position="341"/>
        <end position="364"/>
    </location>
</feature>
<feature type="transmembrane region" description="Helical" evidence="6">
    <location>
        <begin position="266"/>
        <end position="289"/>
    </location>
</feature>
<organism evidence="7 8">
    <name type="scientific">Haemaphysalis longicornis</name>
    <name type="common">Bush tick</name>
    <dbReference type="NCBI Taxonomy" id="44386"/>
    <lineage>
        <taxon>Eukaryota</taxon>
        <taxon>Metazoa</taxon>
        <taxon>Ecdysozoa</taxon>
        <taxon>Arthropoda</taxon>
        <taxon>Chelicerata</taxon>
        <taxon>Arachnida</taxon>
        <taxon>Acari</taxon>
        <taxon>Parasitiformes</taxon>
        <taxon>Ixodida</taxon>
        <taxon>Ixodoidea</taxon>
        <taxon>Ixodidae</taxon>
        <taxon>Haemaphysalinae</taxon>
        <taxon>Haemaphysalis</taxon>
    </lineage>
</organism>
<dbReference type="EMBL" id="JABSTR010000006">
    <property type="protein sequence ID" value="KAH9373017.1"/>
    <property type="molecule type" value="Genomic_DNA"/>
</dbReference>
<feature type="transmembrane region" description="Helical" evidence="6">
    <location>
        <begin position="430"/>
        <end position="451"/>
    </location>
</feature>
<dbReference type="PANTHER" id="PTHR24064">
    <property type="entry name" value="SOLUTE CARRIER FAMILY 22 MEMBER"/>
    <property type="match status" value="1"/>
</dbReference>
<name>A0A9J6GDW4_HAELO</name>
<evidence type="ECO:0000256" key="2">
    <source>
        <dbReference type="ARBA" id="ARBA00022692"/>
    </source>
</evidence>
<evidence type="ECO:0000256" key="3">
    <source>
        <dbReference type="ARBA" id="ARBA00022989"/>
    </source>
</evidence>
<dbReference type="VEuPathDB" id="VectorBase:HLOH_046804"/>
<evidence type="ECO:0000256" key="4">
    <source>
        <dbReference type="ARBA" id="ARBA00023136"/>
    </source>
</evidence>
<keyword evidence="2 6" id="KW-0812">Transmembrane</keyword>
<dbReference type="Pfam" id="PF00083">
    <property type="entry name" value="Sugar_tr"/>
    <property type="match status" value="1"/>
</dbReference>
<feature type="region of interest" description="Disordered" evidence="5">
    <location>
        <begin position="545"/>
        <end position="577"/>
    </location>
</feature>
<feature type="transmembrane region" description="Helical" evidence="6">
    <location>
        <begin position="376"/>
        <end position="395"/>
    </location>
</feature>
<dbReference type="OMA" id="CAMCITA"/>
<dbReference type="Proteomes" id="UP000821853">
    <property type="component" value="Chromosome 4"/>
</dbReference>
<feature type="region of interest" description="Disordered" evidence="5">
    <location>
        <begin position="596"/>
        <end position="626"/>
    </location>
</feature>
<reference evidence="7 8" key="1">
    <citation type="journal article" date="2020" name="Cell">
        <title>Large-Scale Comparative Analyses of Tick Genomes Elucidate Their Genetic Diversity and Vector Capacities.</title>
        <authorList>
            <consortium name="Tick Genome and Microbiome Consortium (TIGMIC)"/>
            <person name="Jia N."/>
            <person name="Wang J."/>
            <person name="Shi W."/>
            <person name="Du L."/>
            <person name="Sun Y."/>
            <person name="Zhan W."/>
            <person name="Jiang J.F."/>
            <person name="Wang Q."/>
            <person name="Zhang B."/>
            <person name="Ji P."/>
            <person name="Bell-Sakyi L."/>
            <person name="Cui X.M."/>
            <person name="Yuan T.T."/>
            <person name="Jiang B.G."/>
            <person name="Yang W.F."/>
            <person name="Lam T.T."/>
            <person name="Chang Q.C."/>
            <person name="Ding S.J."/>
            <person name="Wang X.J."/>
            <person name="Zhu J.G."/>
            <person name="Ruan X.D."/>
            <person name="Zhao L."/>
            <person name="Wei J.T."/>
            <person name="Ye R.Z."/>
            <person name="Que T.C."/>
            <person name="Du C.H."/>
            <person name="Zhou Y.H."/>
            <person name="Cheng J.X."/>
            <person name="Dai P.F."/>
            <person name="Guo W.B."/>
            <person name="Han X.H."/>
            <person name="Huang E.J."/>
            <person name="Li L.F."/>
            <person name="Wei W."/>
            <person name="Gao Y.C."/>
            <person name="Liu J.Z."/>
            <person name="Shao H.Z."/>
            <person name="Wang X."/>
            <person name="Wang C.C."/>
            <person name="Yang T.C."/>
            <person name="Huo Q.B."/>
            <person name="Li W."/>
            <person name="Chen H.Y."/>
            <person name="Chen S.E."/>
            <person name="Zhou L.G."/>
            <person name="Ni X.B."/>
            <person name="Tian J.H."/>
            <person name="Sheng Y."/>
            <person name="Liu T."/>
            <person name="Pan Y.S."/>
            <person name="Xia L.Y."/>
            <person name="Li J."/>
            <person name="Zhao F."/>
            <person name="Cao W.C."/>
        </authorList>
    </citation>
    <scope>NUCLEOTIDE SEQUENCE [LARGE SCALE GENOMIC DNA]</scope>
    <source>
        <strain evidence="7">HaeL-2018</strain>
    </source>
</reference>
<dbReference type="GO" id="GO:0022857">
    <property type="term" value="F:transmembrane transporter activity"/>
    <property type="evidence" value="ECO:0007669"/>
    <property type="project" value="InterPro"/>
</dbReference>
<dbReference type="OrthoDB" id="5296287at2759"/>
<gene>
    <name evidence="7" type="ORF">HPB48_003395</name>
</gene>
<dbReference type="Gene3D" id="1.20.1250.20">
    <property type="entry name" value="MFS general substrate transporter like domains"/>
    <property type="match status" value="1"/>
</dbReference>
<dbReference type="InterPro" id="IPR036259">
    <property type="entry name" value="MFS_trans_sf"/>
</dbReference>
<dbReference type="GO" id="GO:0016020">
    <property type="term" value="C:membrane"/>
    <property type="evidence" value="ECO:0007669"/>
    <property type="project" value="UniProtKB-SubCell"/>
</dbReference>
<accession>A0A9J6GDW4</accession>